<dbReference type="InterPro" id="IPR011706">
    <property type="entry name" value="Cu-oxidase_C"/>
</dbReference>
<dbReference type="PANTHER" id="PTHR48267">
    <property type="entry name" value="CUPREDOXIN SUPERFAMILY PROTEIN"/>
    <property type="match status" value="1"/>
</dbReference>
<evidence type="ECO:0000313" key="6">
    <source>
        <dbReference type="Proteomes" id="UP000637628"/>
    </source>
</evidence>
<evidence type="ECO:0000313" key="5">
    <source>
        <dbReference type="EMBL" id="GID99037.1"/>
    </source>
</evidence>
<dbReference type="InterPro" id="IPR045087">
    <property type="entry name" value="Cu-oxidase_fam"/>
</dbReference>
<dbReference type="Proteomes" id="UP000637628">
    <property type="component" value="Unassembled WGS sequence"/>
</dbReference>
<dbReference type="InterPro" id="IPR011707">
    <property type="entry name" value="Cu-oxidase-like_N"/>
</dbReference>
<comment type="caution">
    <text evidence="5">The sequence shown here is derived from an EMBL/GenBank/DDBJ whole genome shotgun (WGS) entry which is preliminary data.</text>
</comment>
<feature type="domain" description="Plastocyanin-like" evidence="3">
    <location>
        <begin position="413"/>
        <end position="513"/>
    </location>
</feature>
<dbReference type="Pfam" id="PF07732">
    <property type="entry name" value="Cu-oxidase_3"/>
    <property type="match status" value="1"/>
</dbReference>
<dbReference type="SUPFAM" id="SSF49503">
    <property type="entry name" value="Cupredoxins"/>
    <property type="match status" value="2"/>
</dbReference>
<evidence type="ECO:0000256" key="1">
    <source>
        <dbReference type="ARBA" id="ARBA00010609"/>
    </source>
</evidence>
<evidence type="ECO:0000259" key="4">
    <source>
        <dbReference type="Pfam" id="PF07732"/>
    </source>
</evidence>
<sequence>MRGALAVGGGGLIVAAGGGEVLAASSKLASKNTPTPYTNMFRRPPVLMPFEEGVDDKGPFQRYRLTQKLGSASIVPGLTTTVAGYNGIFPGPTIKVNQGTRTEVRIANKLTVNRINGLPFSTVTHLHGSASLPQYDGYANDQTAPGHCKTYHYPNWQQARTLWYHDHNHRDTAQNVFSGLAAQYHLSDQYERAQLPQGEYDVPLVVSDMAFNADGSVAFDDSGNAGFMGDVILVNGVPWPTMKVKPRVYRFRVLAAGISRSFRFTLSTGDPVYVVGTDAGMTPKVAAVSSWRHGVAERYEILIDFRKYKAGTKVELKNLSNKNNTDFANTGKVMQFQVVEETGAKDTYVIPTTLDLGPQPYANRGAIEVNKLTADMAVARRRLRVERKHGLWTVNGETWEDVEDSGFTRVLGNPKPYDVEIWELVNESGGWFHPLHIHLIDAQIIGRNTTADGKAHPWERGGKDVFYLGENETVTALMQFTTGDGNEGGRYMTHCHNLVHEDNDMMIQFAVGDAKVNDPVSSDKPVPDSDDEMPSTYGASYPLGT</sequence>
<evidence type="ECO:0000259" key="3">
    <source>
        <dbReference type="Pfam" id="PF07731"/>
    </source>
</evidence>
<proteinExistence type="inferred from homology"/>
<gene>
    <name evidence="5" type="primary">cotA</name>
    <name evidence="5" type="ORF">Adu01nite_03880</name>
</gene>
<dbReference type="EMBL" id="BOML01000004">
    <property type="protein sequence ID" value="GID99037.1"/>
    <property type="molecule type" value="Genomic_DNA"/>
</dbReference>
<keyword evidence="5" id="KW-0946">Virion</keyword>
<keyword evidence="6" id="KW-1185">Reference proteome</keyword>
<dbReference type="Gene3D" id="2.60.40.420">
    <property type="entry name" value="Cupredoxins - blue copper proteins"/>
    <property type="match status" value="3"/>
</dbReference>
<dbReference type="CDD" id="cd13889">
    <property type="entry name" value="CuRO_3_BOD"/>
    <property type="match status" value="1"/>
</dbReference>
<keyword evidence="5" id="KW-0167">Capsid protein</keyword>
<dbReference type="Pfam" id="PF07731">
    <property type="entry name" value="Cu-oxidase_2"/>
    <property type="match status" value="1"/>
</dbReference>
<name>A0ABQ3YNA1_9ACTN</name>
<accession>A0ABQ3YNA1</accession>
<reference evidence="5 6" key="1">
    <citation type="submission" date="2021-01" db="EMBL/GenBank/DDBJ databases">
        <title>Whole genome shotgun sequence of Actinoplanes durhamensis NBRC 14914.</title>
        <authorList>
            <person name="Komaki H."/>
            <person name="Tamura T."/>
        </authorList>
    </citation>
    <scope>NUCLEOTIDE SEQUENCE [LARGE SCALE GENOMIC DNA]</scope>
    <source>
        <strain evidence="5 6">NBRC 14914</strain>
    </source>
</reference>
<dbReference type="InterPro" id="IPR008972">
    <property type="entry name" value="Cupredoxin"/>
</dbReference>
<comment type="similarity">
    <text evidence="1">Belongs to the multicopper oxidase family.</text>
</comment>
<dbReference type="PANTHER" id="PTHR48267:SF1">
    <property type="entry name" value="BILIRUBIN OXIDASE"/>
    <property type="match status" value="1"/>
</dbReference>
<evidence type="ECO:0000256" key="2">
    <source>
        <dbReference type="SAM" id="MobiDB-lite"/>
    </source>
</evidence>
<feature type="region of interest" description="Disordered" evidence="2">
    <location>
        <begin position="516"/>
        <end position="545"/>
    </location>
</feature>
<feature type="domain" description="Plastocyanin-like" evidence="4">
    <location>
        <begin position="76"/>
        <end position="184"/>
    </location>
</feature>
<protein>
    <submittedName>
        <fullName evidence="5">Spore coat protein A</fullName>
    </submittedName>
</protein>
<organism evidence="5 6">
    <name type="scientific">Paractinoplanes durhamensis</name>
    <dbReference type="NCBI Taxonomy" id="113563"/>
    <lineage>
        <taxon>Bacteria</taxon>
        <taxon>Bacillati</taxon>
        <taxon>Actinomycetota</taxon>
        <taxon>Actinomycetes</taxon>
        <taxon>Micromonosporales</taxon>
        <taxon>Micromonosporaceae</taxon>
        <taxon>Paractinoplanes</taxon>
    </lineage>
</organism>